<dbReference type="Pfam" id="PF00432">
    <property type="entry name" value="Prenyltrans"/>
    <property type="match status" value="1"/>
</dbReference>
<comment type="caution">
    <text evidence="4">The sequence shown here is derived from an EMBL/GenBank/DDBJ whole genome shotgun (WGS) entry which is preliminary data.</text>
</comment>
<evidence type="ECO:0000256" key="1">
    <source>
        <dbReference type="ARBA" id="ARBA00022737"/>
    </source>
</evidence>
<evidence type="ECO:0000256" key="2">
    <source>
        <dbReference type="SAM" id="SignalP"/>
    </source>
</evidence>
<dbReference type="Proteomes" id="UP000283745">
    <property type="component" value="Unassembled WGS sequence"/>
</dbReference>
<gene>
    <name evidence="4" type="ORF">DW740_08600</name>
</gene>
<evidence type="ECO:0000313" key="5">
    <source>
        <dbReference type="Proteomes" id="UP000283745"/>
    </source>
</evidence>
<dbReference type="RefSeq" id="WP_118050444.1">
    <property type="nucleotide sequence ID" value="NZ_CABJFK010000006.1"/>
</dbReference>
<keyword evidence="2" id="KW-0732">Signal</keyword>
<dbReference type="GO" id="GO:0003824">
    <property type="term" value="F:catalytic activity"/>
    <property type="evidence" value="ECO:0007669"/>
    <property type="project" value="InterPro"/>
</dbReference>
<dbReference type="InterPro" id="IPR008930">
    <property type="entry name" value="Terpenoid_cyclase/PrenylTrfase"/>
</dbReference>
<keyword evidence="1" id="KW-0677">Repeat</keyword>
<feature type="domain" description="Prenyltransferase alpha-alpha toroid" evidence="3">
    <location>
        <begin position="143"/>
        <end position="315"/>
    </location>
</feature>
<feature type="signal peptide" evidence="2">
    <location>
        <begin position="1"/>
        <end position="34"/>
    </location>
</feature>
<name>A0A414J5Z2_9FIRM</name>
<reference evidence="4 5" key="1">
    <citation type="submission" date="2018-08" db="EMBL/GenBank/DDBJ databases">
        <title>A genome reference for cultivated species of the human gut microbiota.</title>
        <authorList>
            <person name="Zou Y."/>
            <person name="Xue W."/>
            <person name="Luo G."/>
        </authorList>
    </citation>
    <scope>NUCLEOTIDE SEQUENCE [LARGE SCALE GENOMIC DNA]</scope>
    <source>
        <strain evidence="4 5">AM28-23</strain>
    </source>
</reference>
<dbReference type="AlphaFoldDB" id="A0A414J5Z2"/>
<sequence length="331" mass="36322">MKKPGMTNRRKQGTRGIAVFLGAALFCTSGVAVSAKGDSLEEVIQKTADYETGIVTDPTVASIGGEWTVMPLARGEASLPDDYFEKYRANVEKYLKENDGILSDHKYTEYSRVVLALKSIGAAPTDIGGYDVQKTLEDFDTVTAQGLNGAVFALLALNADDPEQNKDGELEQKYLSYILEQEKPDGGFSLDDNADQSDVDMTAMTLQCLEPYQDQQEVAEIIEKGIQILSAGQEENGGYVAYGSDSSESVSQVILTLSTYGIDCNEDERFIKDGKGLYDILMEYQQKDGGFSHTLDGETDGMATDQAFCALVSYERFKDGKNSFYNMTDHR</sequence>
<feature type="chain" id="PRO_5038547469" description="Prenyltransferase alpha-alpha toroid domain-containing protein" evidence="2">
    <location>
        <begin position="35"/>
        <end position="331"/>
    </location>
</feature>
<dbReference type="EMBL" id="QSKF01000006">
    <property type="protein sequence ID" value="RHE39820.1"/>
    <property type="molecule type" value="Genomic_DNA"/>
</dbReference>
<organism evidence="4 5">
    <name type="scientific">Blautia obeum</name>
    <dbReference type="NCBI Taxonomy" id="40520"/>
    <lineage>
        <taxon>Bacteria</taxon>
        <taxon>Bacillati</taxon>
        <taxon>Bacillota</taxon>
        <taxon>Clostridia</taxon>
        <taxon>Lachnospirales</taxon>
        <taxon>Lachnospiraceae</taxon>
        <taxon>Blautia</taxon>
    </lineage>
</organism>
<evidence type="ECO:0000313" key="4">
    <source>
        <dbReference type="EMBL" id="RHE39820.1"/>
    </source>
</evidence>
<dbReference type="Gene3D" id="1.50.10.20">
    <property type="match status" value="1"/>
</dbReference>
<evidence type="ECO:0000259" key="3">
    <source>
        <dbReference type="Pfam" id="PF00432"/>
    </source>
</evidence>
<proteinExistence type="predicted"/>
<dbReference type="SUPFAM" id="SSF48239">
    <property type="entry name" value="Terpenoid cyclases/Protein prenyltransferases"/>
    <property type="match status" value="1"/>
</dbReference>
<protein>
    <recommendedName>
        <fullName evidence="3">Prenyltransferase alpha-alpha toroid domain-containing protein</fullName>
    </recommendedName>
</protein>
<accession>A0A414J5Z2</accession>
<dbReference type="CDD" id="cd00688">
    <property type="entry name" value="ISOPREN_C2_like"/>
    <property type="match status" value="1"/>
</dbReference>
<dbReference type="InterPro" id="IPR001330">
    <property type="entry name" value="Prenyltrans"/>
</dbReference>